<dbReference type="AlphaFoldDB" id="A0A2N0NRG2"/>
<gene>
    <name evidence="2" type="ORF">RhiirA5_433641</name>
</gene>
<sequence length="780" mass="87740">MTGKRNKASSSSAPKRPAQSPPSDTASTSPASPVEINVFPFAPNFGTSLDDSQHSPSNSADKGKTVEISPLEPEHAASPDVSIAAIQSFPFTFMLQLRSLLSKNFGPTSKPIAKLATRLTENSPLFPLIVAKLPLKNQAIIKLSLDYLRSLKSIGLTWHEPTEVSFLCHRCGRPGCNPDKCASSRALQRPSCPWSSNDKLPAIDVPPLMDWQHITDQITIILEEITYFTTEFTDLQKRVKWLEDQHSSPPIPRSSQPHVSLPPETDSIDQGWDNNETSYLRRFSDNLMDFSSPVLSQHGPNFIAQSHIPLPPQMSLIPVMMDNNNHNFSPHPSPLIKFGQINVNGLCFPVRQQHLLNFFLHSSFGVLSLNDTYFSPANAKNIFKIEQFQHNFRSYWACSSSSRPHDGVGILLSNPLHKHVQAINPWEGRLLKIDFFFYQTKISIISLYNPPSGDFNIDTIAHSSYSSRYFKLLRLFTSCYFIDHQAYSSINSSPDNTYFYDSGAFRLDYIWSSSGFPAPGLFSQVVSCPDLSDCLFTDYHTLITIFDFSTCLAILAKSRVKQKKEERVVFTYNYTTEAHWTAFSFDTLPNLSLLINSWTSFYFHLTTTRPSHPTQLSQMILALPRQFNDLATLIPDYYASDSIEYYTALRNDYFSFSLGTFIDSALSVEKCSIVLDRVLKFLSFSLTKGIYSLSDVSASLYDPVLSPISLQKWSQVISSMPNNKASGPSKISYEMLKHLSKDALEFSLLLANSCLLRGDIPADWHEAVVYPIPKPYDFNA</sequence>
<proteinExistence type="predicted"/>
<evidence type="ECO:0000256" key="1">
    <source>
        <dbReference type="SAM" id="MobiDB-lite"/>
    </source>
</evidence>
<organism evidence="2 3">
    <name type="scientific">Rhizophagus irregularis</name>
    <dbReference type="NCBI Taxonomy" id="588596"/>
    <lineage>
        <taxon>Eukaryota</taxon>
        <taxon>Fungi</taxon>
        <taxon>Fungi incertae sedis</taxon>
        <taxon>Mucoromycota</taxon>
        <taxon>Glomeromycotina</taxon>
        <taxon>Glomeromycetes</taxon>
        <taxon>Glomerales</taxon>
        <taxon>Glomeraceae</taxon>
        <taxon>Rhizophagus</taxon>
    </lineage>
</organism>
<reference evidence="2 3" key="1">
    <citation type="submission" date="2016-04" db="EMBL/GenBank/DDBJ databases">
        <title>Genome analyses suggest a sexual origin of heterokaryosis in a supposedly ancient asexual fungus.</title>
        <authorList>
            <person name="Ropars J."/>
            <person name="Sedzielewska K."/>
            <person name="Noel J."/>
            <person name="Charron P."/>
            <person name="Farinelli L."/>
            <person name="Marton T."/>
            <person name="Kruger M."/>
            <person name="Pelin A."/>
            <person name="Brachmann A."/>
            <person name="Corradi N."/>
        </authorList>
    </citation>
    <scope>NUCLEOTIDE SEQUENCE [LARGE SCALE GENOMIC DNA]</scope>
    <source>
        <strain evidence="2 3">A5</strain>
    </source>
</reference>
<dbReference type="VEuPathDB" id="FungiDB:RhiirA1_476192"/>
<dbReference type="Proteomes" id="UP000232722">
    <property type="component" value="Unassembled WGS sequence"/>
</dbReference>
<feature type="region of interest" description="Disordered" evidence="1">
    <location>
        <begin position="1"/>
        <end position="64"/>
    </location>
</feature>
<accession>A0A2N0NRG2</accession>
<dbReference type="VEuPathDB" id="FungiDB:RhiirA1_478941"/>
<dbReference type="VEuPathDB" id="FungiDB:RhiirFUN_020362"/>
<dbReference type="EMBL" id="LLXJ01003379">
    <property type="protein sequence ID" value="PKB97152.1"/>
    <property type="molecule type" value="Genomic_DNA"/>
</dbReference>
<reference evidence="2 3" key="2">
    <citation type="submission" date="2017-09" db="EMBL/GenBank/DDBJ databases">
        <title>Extensive intraspecific genome diversity in a model arbuscular mycorrhizal fungus.</title>
        <authorList>
            <person name="Chen E.C."/>
            <person name="Morin E."/>
            <person name="Beaudet D."/>
            <person name="Noel J."/>
            <person name="Ndikumana S."/>
            <person name="Charron P."/>
            <person name="St-Onge C."/>
            <person name="Giorgi J."/>
            <person name="Grigoriev I.V."/>
            <person name="Roux C."/>
            <person name="Martin F.M."/>
            <person name="Corradi N."/>
        </authorList>
    </citation>
    <scope>NUCLEOTIDE SEQUENCE [LARGE SCALE GENOMIC DNA]</scope>
    <source>
        <strain evidence="2 3">A5</strain>
    </source>
</reference>
<protein>
    <recommendedName>
        <fullName evidence="4">Reverse transcriptase</fullName>
    </recommendedName>
</protein>
<evidence type="ECO:0008006" key="4">
    <source>
        <dbReference type="Google" id="ProtNLM"/>
    </source>
</evidence>
<dbReference type="InterPro" id="IPR036691">
    <property type="entry name" value="Endo/exonu/phosph_ase_sf"/>
</dbReference>
<evidence type="ECO:0000313" key="2">
    <source>
        <dbReference type="EMBL" id="PKB97152.1"/>
    </source>
</evidence>
<feature type="region of interest" description="Disordered" evidence="1">
    <location>
        <begin position="245"/>
        <end position="273"/>
    </location>
</feature>
<dbReference type="VEuPathDB" id="FungiDB:RhiirA1_478283"/>
<dbReference type="VEuPathDB" id="FungiDB:RhiirFUN_007259"/>
<comment type="caution">
    <text evidence="2">The sequence shown here is derived from an EMBL/GenBank/DDBJ whole genome shotgun (WGS) entry which is preliminary data.</text>
</comment>
<feature type="compositionally biased region" description="Low complexity" evidence="1">
    <location>
        <begin position="8"/>
        <end position="33"/>
    </location>
</feature>
<evidence type="ECO:0000313" key="3">
    <source>
        <dbReference type="Proteomes" id="UP000232722"/>
    </source>
</evidence>
<dbReference type="VEuPathDB" id="FungiDB:RhiirA1_390780"/>
<dbReference type="Gene3D" id="3.60.10.10">
    <property type="entry name" value="Endonuclease/exonuclease/phosphatase"/>
    <property type="match status" value="1"/>
</dbReference>
<name>A0A2N0NRG2_9GLOM</name>
<feature type="compositionally biased region" description="Polar residues" evidence="1">
    <location>
        <begin position="45"/>
        <end position="60"/>
    </location>
</feature>
<dbReference type="VEuPathDB" id="FungiDB:FUN_015329"/>
<dbReference type="SUPFAM" id="SSF56219">
    <property type="entry name" value="DNase I-like"/>
    <property type="match status" value="1"/>
</dbReference>